<dbReference type="HAMAP" id="MF_02071">
    <property type="entry name" value="RlpA"/>
    <property type="match status" value="1"/>
</dbReference>
<keyword evidence="2" id="KW-0961">Cell wall biogenesis/degradation</keyword>
<evidence type="ECO:0000259" key="3">
    <source>
        <dbReference type="Pfam" id="PF03330"/>
    </source>
</evidence>
<name>A0A6J5P0U8_9CAUD</name>
<dbReference type="Gene3D" id="2.40.40.10">
    <property type="entry name" value="RlpA-like domain"/>
    <property type="match status" value="1"/>
</dbReference>
<dbReference type="SUPFAM" id="SSF50685">
    <property type="entry name" value="Barwin-like endoglucanases"/>
    <property type="match status" value="1"/>
</dbReference>
<gene>
    <name evidence="4" type="ORF">UFOVP787_210</name>
</gene>
<dbReference type="PROSITE" id="PS51257">
    <property type="entry name" value="PROKAR_LIPOPROTEIN"/>
    <property type="match status" value="1"/>
</dbReference>
<dbReference type="CDD" id="cd22268">
    <property type="entry name" value="DPBB_RlpA-like"/>
    <property type="match status" value="1"/>
</dbReference>
<dbReference type="Pfam" id="PF03330">
    <property type="entry name" value="DPBB_1"/>
    <property type="match status" value="1"/>
</dbReference>
<evidence type="ECO:0000256" key="2">
    <source>
        <dbReference type="ARBA" id="ARBA00023316"/>
    </source>
</evidence>
<keyword evidence="1" id="KW-0456">Lyase</keyword>
<evidence type="ECO:0000256" key="1">
    <source>
        <dbReference type="ARBA" id="ARBA00023239"/>
    </source>
</evidence>
<keyword evidence="4" id="KW-0449">Lipoprotein</keyword>
<accession>A0A6J5P0U8</accession>
<sequence length="127" mass="14137">MKIVKVLVMALLLAGCQSNYLESQTINRTYQGKASWYSSGKKTASGQKFNPNGFSVAHRTLPFGTYVQLTNPQNGNKVTAVVNDRGPFVKSREIDVSRGVARSLGFINKGTERLIIQVYNRPKKKEE</sequence>
<dbReference type="PANTHER" id="PTHR34183:SF1">
    <property type="entry name" value="ENDOLYTIC PEPTIDOGLYCAN TRANSGLYCOSYLASE RLPA"/>
    <property type="match status" value="1"/>
</dbReference>
<dbReference type="InterPro" id="IPR036908">
    <property type="entry name" value="RlpA-like_sf"/>
</dbReference>
<reference evidence="4" key="1">
    <citation type="submission" date="2020-04" db="EMBL/GenBank/DDBJ databases">
        <authorList>
            <person name="Chiriac C."/>
            <person name="Salcher M."/>
            <person name="Ghai R."/>
            <person name="Kavagutti S V."/>
        </authorList>
    </citation>
    <scope>NUCLEOTIDE SEQUENCE</scope>
</reference>
<proteinExistence type="inferred from homology"/>
<dbReference type="GO" id="GO:0071555">
    <property type="term" value="P:cell wall organization"/>
    <property type="evidence" value="ECO:0007669"/>
    <property type="project" value="UniProtKB-KW"/>
</dbReference>
<evidence type="ECO:0000313" key="4">
    <source>
        <dbReference type="EMBL" id="CAB4162978.1"/>
    </source>
</evidence>
<dbReference type="InterPro" id="IPR012997">
    <property type="entry name" value="RplA"/>
</dbReference>
<dbReference type="GO" id="GO:0016829">
    <property type="term" value="F:lyase activity"/>
    <property type="evidence" value="ECO:0007669"/>
    <property type="project" value="UniProtKB-KW"/>
</dbReference>
<organism evidence="4">
    <name type="scientific">uncultured Caudovirales phage</name>
    <dbReference type="NCBI Taxonomy" id="2100421"/>
    <lineage>
        <taxon>Viruses</taxon>
        <taxon>Duplodnaviria</taxon>
        <taxon>Heunggongvirae</taxon>
        <taxon>Uroviricota</taxon>
        <taxon>Caudoviricetes</taxon>
        <taxon>Peduoviridae</taxon>
        <taxon>Maltschvirus</taxon>
        <taxon>Maltschvirus maltsch</taxon>
    </lineage>
</organism>
<dbReference type="PANTHER" id="PTHR34183">
    <property type="entry name" value="ENDOLYTIC PEPTIDOGLYCAN TRANSGLYCOSYLASE RLPA"/>
    <property type="match status" value="1"/>
</dbReference>
<dbReference type="NCBIfam" id="TIGR00413">
    <property type="entry name" value="rlpA"/>
    <property type="match status" value="1"/>
</dbReference>
<dbReference type="InterPro" id="IPR034718">
    <property type="entry name" value="RlpA"/>
</dbReference>
<feature type="domain" description="RlpA-like protein double-psi beta-barrel" evidence="3">
    <location>
        <begin position="31"/>
        <end position="111"/>
    </location>
</feature>
<dbReference type="EMBL" id="LR796734">
    <property type="protein sequence ID" value="CAB4162978.1"/>
    <property type="molecule type" value="Genomic_DNA"/>
</dbReference>
<protein>
    <submittedName>
        <fullName evidence="4">Rare lipoprotein A</fullName>
    </submittedName>
</protein>
<dbReference type="InterPro" id="IPR009009">
    <property type="entry name" value="RlpA-like_DPBB"/>
</dbReference>